<dbReference type="GO" id="GO:0008171">
    <property type="term" value="F:O-methyltransferase activity"/>
    <property type="evidence" value="ECO:0007669"/>
    <property type="project" value="TreeGrafter"/>
</dbReference>
<feature type="domain" description="Methyltransferase FkbM" evidence="1">
    <location>
        <begin position="62"/>
        <end position="228"/>
    </location>
</feature>
<protein>
    <recommendedName>
        <fullName evidence="1">Methyltransferase FkbM domain-containing protein</fullName>
    </recommendedName>
</protein>
<dbReference type="Gene3D" id="3.40.50.150">
    <property type="entry name" value="Vaccinia Virus protein VP39"/>
    <property type="match status" value="1"/>
</dbReference>
<dbReference type="PANTHER" id="PTHR36973">
    <property type="entry name" value="SLL1456 PROTEIN-RELATED"/>
    <property type="match status" value="1"/>
</dbReference>
<keyword evidence="3" id="KW-1185">Reference proteome</keyword>
<evidence type="ECO:0000313" key="3">
    <source>
        <dbReference type="Proteomes" id="UP000244867"/>
    </source>
</evidence>
<proteinExistence type="predicted"/>
<dbReference type="SUPFAM" id="SSF53335">
    <property type="entry name" value="S-adenosyl-L-methionine-dependent methyltransferases"/>
    <property type="match status" value="1"/>
</dbReference>
<name>A0A2R7YYM8_9ACTN</name>
<gene>
    <name evidence="2" type="ORF">C7S10_05185</name>
</gene>
<dbReference type="Proteomes" id="UP000244867">
    <property type="component" value="Unassembled WGS sequence"/>
</dbReference>
<dbReference type="NCBIfam" id="TIGR01444">
    <property type="entry name" value="fkbM_fam"/>
    <property type="match status" value="1"/>
</dbReference>
<dbReference type="EMBL" id="PYXZ01000002">
    <property type="protein sequence ID" value="PUA81480.1"/>
    <property type="molecule type" value="Genomic_DNA"/>
</dbReference>
<organism evidence="2 3">
    <name type="scientific">Nocardioides currus</name>
    <dbReference type="NCBI Taxonomy" id="2133958"/>
    <lineage>
        <taxon>Bacteria</taxon>
        <taxon>Bacillati</taxon>
        <taxon>Actinomycetota</taxon>
        <taxon>Actinomycetes</taxon>
        <taxon>Propionibacteriales</taxon>
        <taxon>Nocardioidaceae</taxon>
        <taxon>Nocardioides</taxon>
    </lineage>
</organism>
<dbReference type="AlphaFoldDB" id="A0A2R7YYM8"/>
<evidence type="ECO:0000259" key="1">
    <source>
        <dbReference type="Pfam" id="PF05050"/>
    </source>
</evidence>
<comment type="caution">
    <text evidence="2">The sequence shown here is derived from an EMBL/GenBank/DDBJ whole genome shotgun (WGS) entry which is preliminary data.</text>
</comment>
<dbReference type="InterPro" id="IPR029063">
    <property type="entry name" value="SAM-dependent_MTases_sf"/>
</dbReference>
<dbReference type="PANTHER" id="PTHR36973:SF4">
    <property type="entry name" value="NODULATION PROTEIN"/>
    <property type="match status" value="1"/>
</dbReference>
<reference evidence="2 3" key="1">
    <citation type="submission" date="2018-03" db="EMBL/GenBank/DDBJ databases">
        <authorList>
            <person name="Keele B.F."/>
        </authorList>
    </citation>
    <scope>NUCLEOTIDE SEQUENCE [LARGE SCALE GENOMIC DNA]</scope>
    <source>
        <strain evidence="2 3">IB-3</strain>
    </source>
</reference>
<sequence length="255" mass="27502">MRARSEASTHMSYNGRVGAAREHVKLALRRALLTADLDLGRTPFVRRVAQTLASRGIDTVVDVGANVGQYAAMVRAAGFAGRIVSLEPLPDAFGRLSRRMRSDDDWTGHRVAAGAQPGRATIHVSANSYSSSLLPLTDLHLAADPASRTVRELEVEVVTITGLVEQEGIDPARALLKVDTQGFEAAVLDGADDLLDAFAAIQLELSWAELYTGQATGADLTERLERRGLDPWTWDAGISGADGRLLQSDTLFVRR</sequence>
<evidence type="ECO:0000313" key="2">
    <source>
        <dbReference type="EMBL" id="PUA81480.1"/>
    </source>
</evidence>
<dbReference type="Pfam" id="PF05050">
    <property type="entry name" value="Methyltransf_21"/>
    <property type="match status" value="1"/>
</dbReference>
<accession>A0A2R7YYM8</accession>
<dbReference type="InterPro" id="IPR006342">
    <property type="entry name" value="FkbM_mtfrase"/>
</dbReference>
<dbReference type="InterPro" id="IPR053188">
    <property type="entry name" value="FkbM_Methyltransferase"/>
</dbReference>
<dbReference type="OrthoDB" id="4104638at2"/>